<organism evidence="9 10">
    <name type="scientific">Tepidiforma thermophila (strain KCTC 52669 / CGMCC 1.13589 / G233)</name>
    <dbReference type="NCBI Taxonomy" id="2761530"/>
    <lineage>
        <taxon>Bacteria</taxon>
        <taxon>Bacillati</taxon>
        <taxon>Chloroflexota</taxon>
        <taxon>Tepidiformia</taxon>
        <taxon>Tepidiformales</taxon>
        <taxon>Tepidiformaceae</taxon>
        <taxon>Tepidiforma</taxon>
    </lineage>
</organism>
<proteinExistence type="inferred from homology"/>
<sequence length="314" mass="33190">MSDYDIAIIGAGGAGLTAAIYAARARRTTIVFEGKVIGGQIATTDIVENYPGFPDGVNGFDLAQLMFRQAEKFGAEFAYEPVTGLQRLPGGTFEITTSERTITADAVIVTAGADYNKLGVPGEAEFTGRGVSYCGTCDAAFFAGRDVIVVGGGDSAIDEGLFITRYASSVTVVHRRDTLRASAILQERAFANPKMRFRWNTVVEAIEGAESVERVRLRNVVTGEIETVPIDGVFIFIGQTPNSHLLQGLVDLDPGGHAIVDLDMSTSVPGLFVAGDLRTKAARQLISAAGDGATAAISAEHYLAAREASPERHG</sequence>
<accession>A0A2A9HD24</accession>
<dbReference type="PROSITE" id="PS00573">
    <property type="entry name" value="PYRIDINE_REDOX_2"/>
    <property type="match status" value="1"/>
</dbReference>
<keyword evidence="5 6" id="KW-0676">Redox-active center</keyword>
<comment type="similarity">
    <text evidence="6">Belongs to the class-II pyridine nucleotide-disulfide oxidoreductase family.</text>
</comment>
<keyword evidence="3 6" id="KW-0560">Oxidoreductase</keyword>
<comment type="catalytic activity">
    <reaction evidence="6">
        <text>[thioredoxin]-dithiol + NADP(+) = [thioredoxin]-disulfide + NADPH + H(+)</text>
        <dbReference type="Rhea" id="RHEA:20345"/>
        <dbReference type="Rhea" id="RHEA-COMP:10698"/>
        <dbReference type="Rhea" id="RHEA-COMP:10700"/>
        <dbReference type="ChEBI" id="CHEBI:15378"/>
        <dbReference type="ChEBI" id="CHEBI:29950"/>
        <dbReference type="ChEBI" id="CHEBI:50058"/>
        <dbReference type="ChEBI" id="CHEBI:57783"/>
        <dbReference type="ChEBI" id="CHEBI:58349"/>
        <dbReference type="EC" id="1.8.1.9"/>
    </reaction>
</comment>
<comment type="cofactor">
    <cofactor evidence="7">
        <name>FAD</name>
        <dbReference type="ChEBI" id="CHEBI:57692"/>
    </cofactor>
    <text evidence="7">Binds 1 FAD per subunit.</text>
</comment>
<dbReference type="GO" id="GO:0019430">
    <property type="term" value="P:removal of superoxide radicals"/>
    <property type="evidence" value="ECO:0007669"/>
    <property type="project" value="UniProtKB-UniRule"/>
</dbReference>
<dbReference type="InterPro" id="IPR008255">
    <property type="entry name" value="Pyr_nucl-diS_OxRdtase_2_AS"/>
</dbReference>
<evidence type="ECO:0000256" key="1">
    <source>
        <dbReference type="ARBA" id="ARBA00022630"/>
    </source>
</evidence>
<evidence type="ECO:0000259" key="8">
    <source>
        <dbReference type="Pfam" id="PF07992"/>
    </source>
</evidence>
<dbReference type="InterPro" id="IPR023753">
    <property type="entry name" value="FAD/NAD-binding_dom"/>
</dbReference>
<comment type="subunit">
    <text evidence="6">Homodimer.</text>
</comment>
<dbReference type="Pfam" id="PF07992">
    <property type="entry name" value="Pyr_redox_2"/>
    <property type="match status" value="1"/>
</dbReference>
<dbReference type="InterPro" id="IPR036188">
    <property type="entry name" value="FAD/NAD-bd_sf"/>
</dbReference>
<keyword evidence="2 6" id="KW-0274">FAD</keyword>
<dbReference type="RefSeq" id="WP_098502527.1">
    <property type="nucleotide sequence ID" value="NZ_PDJQ01000001.1"/>
</dbReference>
<dbReference type="SUPFAM" id="SSF51905">
    <property type="entry name" value="FAD/NAD(P)-binding domain"/>
    <property type="match status" value="1"/>
</dbReference>
<evidence type="ECO:0000256" key="6">
    <source>
        <dbReference type="RuleBase" id="RU003880"/>
    </source>
</evidence>
<dbReference type="InterPro" id="IPR005982">
    <property type="entry name" value="Thioredox_Rdtase"/>
</dbReference>
<evidence type="ECO:0000256" key="2">
    <source>
        <dbReference type="ARBA" id="ARBA00022827"/>
    </source>
</evidence>
<dbReference type="EC" id="1.8.1.9" evidence="6"/>
<evidence type="ECO:0000256" key="3">
    <source>
        <dbReference type="ARBA" id="ARBA00023002"/>
    </source>
</evidence>
<evidence type="ECO:0000256" key="5">
    <source>
        <dbReference type="ARBA" id="ARBA00023284"/>
    </source>
</evidence>
<evidence type="ECO:0000313" key="9">
    <source>
        <dbReference type="EMBL" id="PFG73042.1"/>
    </source>
</evidence>
<dbReference type="PRINTS" id="PR00368">
    <property type="entry name" value="FADPNR"/>
</dbReference>
<evidence type="ECO:0000313" key="10">
    <source>
        <dbReference type="Proteomes" id="UP000223071"/>
    </source>
</evidence>
<dbReference type="InterPro" id="IPR050097">
    <property type="entry name" value="Ferredoxin-NADP_redctase_2"/>
</dbReference>
<dbReference type="AlphaFoldDB" id="A0A2A9HD24"/>
<comment type="caution">
    <text evidence="9">The sequence shown here is derived from an EMBL/GenBank/DDBJ whole genome shotgun (WGS) entry which is preliminary data.</text>
</comment>
<dbReference type="PRINTS" id="PR00469">
    <property type="entry name" value="PNDRDTASEII"/>
</dbReference>
<evidence type="ECO:0000256" key="7">
    <source>
        <dbReference type="RuleBase" id="RU003881"/>
    </source>
</evidence>
<dbReference type="EMBL" id="PDJQ01000001">
    <property type="protein sequence ID" value="PFG73042.1"/>
    <property type="molecule type" value="Genomic_DNA"/>
</dbReference>
<dbReference type="GO" id="GO:0004791">
    <property type="term" value="F:thioredoxin-disulfide reductase (NADPH) activity"/>
    <property type="evidence" value="ECO:0007669"/>
    <property type="project" value="UniProtKB-UniRule"/>
</dbReference>
<keyword evidence="1 6" id="KW-0285">Flavoprotein</keyword>
<dbReference type="PANTHER" id="PTHR48105">
    <property type="entry name" value="THIOREDOXIN REDUCTASE 1-RELATED-RELATED"/>
    <property type="match status" value="1"/>
</dbReference>
<reference evidence="9 10" key="1">
    <citation type="submission" date="2017-09" db="EMBL/GenBank/DDBJ databases">
        <title>Sequencing the genomes of two abundant thermophiles in Great Basin hot springs: Thermocrinis jamiesonii and novel Chloroflexi Thermoflexus hugenholtzii.</title>
        <authorList>
            <person name="Hedlund B."/>
        </authorList>
    </citation>
    <scope>NUCLEOTIDE SEQUENCE [LARGE SCALE GENOMIC DNA]</scope>
    <source>
        <strain evidence="9 10">G233</strain>
    </source>
</reference>
<keyword evidence="4" id="KW-1015">Disulfide bond</keyword>
<dbReference type="Proteomes" id="UP000223071">
    <property type="component" value="Unassembled WGS sequence"/>
</dbReference>
<gene>
    <name evidence="9" type="ORF">A9A59_0235</name>
</gene>
<keyword evidence="7" id="KW-0521">NADP</keyword>
<dbReference type="NCBIfam" id="TIGR01292">
    <property type="entry name" value="TRX_reduct"/>
    <property type="match status" value="1"/>
</dbReference>
<evidence type="ECO:0000256" key="4">
    <source>
        <dbReference type="ARBA" id="ARBA00023157"/>
    </source>
</evidence>
<protein>
    <recommendedName>
        <fullName evidence="6">Thioredoxin reductase</fullName>
        <ecNumber evidence="6">1.8.1.9</ecNumber>
    </recommendedName>
</protein>
<name>A0A2A9HD24_TEPT2</name>
<dbReference type="GO" id="GO:0005737">
    <property type="term" value="C:cytoplasm"/>
    <property type="evidence" value="ECO:0007669"/>
    <property type="project" value="InterPro"/>
</dbReference>
<dbReference type="Gene3D" id="3.50.50.60">
    <property type="entry name" value="FAD/NAD(P)-binding domain"/>
    <property type="match status" value="2"/>
</dbReference>
<feature type="domain" description="FAD/NAD(P)-binding" evidence="8">
    <location>
        <begin position="4"/>
        <end position="288"/>
    </location>
</feature>
<keyword evidence="10" id="KW-1185">Reference proteome</keyword>